<name>A0A0C9Z4U8_9AGAM</name>
<evidence type="ECO:0000313" key="3">
    <source>
        <dbReference type="Proteomes" id="UP000054485"/>
    </source>
</evidence>
<reference evidence="3" key="2">
    <citation type="submission" date="2015-01" db="EMBL/GenBank/DDBJ databases">
        <title>Evolutionary Origins and Diversification of the Mycorrhizal Mutualists.</title>
        <authorList>
            <consortium name="DOE Joint Genome Institute"/>
            <consortium name="Mycorrhizal Genomics Consortium"/>
            <person name="Kohler A."/>
            <person name="Kuo A."/>
            <person name="Nagy L.G."/>
            <person name="Floudas D."/>
            <person name="Copeland A."/>
            <person name="Barry K.W."/>
            <person name="Cichocki N."/>
            <person name="Veneault-Fourrey C."/>
            <person name="LaButti K."/>
            <person name="Lindquist E.A."/>
            <person name="Lipzen A."/>
            <person name="Lundell T."/>
            <person name="Morin E."/>
            <person name="Murat C."/>
            <person name="Riley R."/>
            <person name="Ohm R."/>
            <person name="Sun H."/>
            <person name="Tunlid A."/>
            <person name="Henrissat B."/>
            <person name="Grigoriev I.V."/>
            <person name="Hibbett D.S."/>
            <person name="Martin F."/>
        </authorList>
    </citation>
    <scope>NUCLEOTIDE SEQUENCE [LARGE SCALE GENOMIC DNA]</scope>
    <source>
        <strain evidence="3">UH-Slu-Lm8-n1</strain>
    </source>
</reference>
<evidence type="ECO:0000256" key="1">
    <source>
        <dbReference type="SAM" id="MobiDB-lite"/>
    </source>
</evidence>
<accession>A0A0C9Z4U8</accession>
<dbReference type="HOGENOM" id="CLU_1708629_0_0_1"/>
<dbReference type="Proteomes" id="UP000054485">
    <property type="component" value="Unassembled WGS sequence"/>
</dbReference>
<dbReference type="EMBL" id="KN836240">
    <property type="protein sequence ID" value="KIK32450.1"/>
    <property type="molecule type" value="Genomic_DNA"/>
</dbReference>
<dbReference type="InParanoid" id="A0A0C9Z4U8"/>
<evidence type="ECO:0000313" key="2">
    <source>
        <dbReference type="EMBL" id="KIK32450.1"/>
    </source>
</evidence>
<protein>
    <submittedName>
        <fullName evidence="2">Unplaced genomic scaffold CY34scaffold_1109, whole genome shotgun sequence</fullName>
    </submittedName>
</protein>
<proteinExistence type="predicted"/>
<feature type="region of interest" description="Disordered" evidence="1">
    <location>
        <begin position="1"/>
        <end position="52"/>
    </location>
</feature>
<dbReference type="AlphaFoldDB" id="A0A0C9Z4U8"/>
<reference evidence="2 3" key="1">
    <citation type="submission" date="2014-04" db="EMBL/GenBank/DDBJ databases">
        <authorList>
            <consortium name="DOE Joint Genome Institute"/>
            <person name="Kuo A."/>
            <person name="Ruytinx J."/>
            <person name="Rineau F."/>
            <person name="Colpaert J."/>
            <person name="Kohler A."/>
            <person name="Nagy L.G."/>
            <person name="Floudas D."/>
            <person name="Copeland A."/>
            <person name="Barry K.W."/>
            <person name="Cichocki N."/>
            <person name="Veneault-Fourrey C."/>
            <person name="LaButti K."/>
            <person name="Lindquist E.A."/>
            <person name="Lipzen A."/>
            <person name="Lundell T."/>
            <person name="Morin E."/>
            <person name="Murat C."/>
            <person name="Sun H."/>
            <person name="Tunlid A."/>
            <person name="Henrissat B."/>
            <person name="Grigoriev I.V."/>
            <person name="Hibbett D.S."/>
            <person name="Martin F."/>
            <person name="Nordberg H.P."/>
            <person name="Cantor M.N."/>
            <person name="Hua S.X."/>
        </authorList>
    </citation>
    <scope>NUCLEOTIDE SEQUENCE [LARGE SCALE GENOMIC DNA]</scope>
    <source>
        <strain evidence="2 3">UH-Slu-Lm8-n1</strain>
    </source>
</reference>
<dbReference type="OrthoDB" id="3208495at2759"/>
<organism evidence="2 3">
    <name type="scientific">Suillus luteus UH-Slu-Lm8-n1</name>
    <dbReference type="NCBI Taxonomy" id="930992"/>
    <lineage>
        <taxon>Eukaryota</taxon>
        <taxon>Fungi</taxon>
        <taxon>Dikarya</taxon>
        <taxon>Basidiomycota</taxon>
        <taxon>Agaricomycotina</taxon>
        <taxon>Agaricomycetes</taxon>
        <taxon>Agaricomycetidae</taxon>
        <taxon>Boletales</taxon>
        <taxon>Suillineae</taxon>
        <taxon>Suillaceae</taxon>
        <taxon>Suillus</taxon>
    </lineage>
</organism>
<gene>
    <name evidence="2" type="ORF">CY34DRAFT_101489</name>
</gene>
<feature type="compositionally biased region" description="Basic and acidic residues" evidence="1">
    <location>
        <begin position="12"/>
        <end position="29"/>
    </location>
</feature>
<sequence>MPLTNRQQRGRPLHEADQLDYDRVDHDRIQSPSPAPSSEPEDPRPALVPFQTEPDAMGLYRKYPMRPTLAPEANLTLEGVTDAPTLDGERINSGVHPGLPSPEITSDQLFEAFTNPSAGILMAWQYTGTNEKSGAEWDRLVQFLKDPLFRLEDL</sequence>
<feature type="non-terminal residue" evidence="2">
    <location>
        <position position="154"/>
    </location>
</feature>
<keyword evidence="3" id="KW-1185">Reference proteome</keyword>